<keyword evidence="2" id="KW-0472">Membrane</keyword>
<keyword evidence="2" id="KW-1133">Transmembrane helix</keyword>
<feature type="transmembrane region" description="Helical" evidence="2">
    <location>
        <begin position="354"/>
        <end position="377"/>
    </location>
</feature>
<evidence type="ECO:0000256" key="3">
    <source>
        <dbReference type="SAM" id="SignalP"/>
    </source>
</evidence>
<organism evidence="4 5">
    <name type="scientific">Psilocybe cf. subviscida</name>
    <dbReference type="NCBI Taxonomy" id="2480587"/>
    <lineage>
        <taxon>Eukaryota</taxon>
        <taxon>Fungi</taxon>
        <taxon>Dikarya</taxon>
        <taxon>Basidiomycota</taxon>
        <taxon>Agaricomycotina</taxon>
        <taxon>Agaricomycetes</taxon>
        <taxon>Agaricomycetidae</taxon>
        <taxon>Agaricales</taxon>
        <taxon>Agaricineae</taxon>
        <taxon>Strophariaceae</taxon>
        <taxon>Psilocybe</taxon>
    </lineage>
</organism>
<feature type="transmembrane region" description="Helical" evidence="2">
    <location>
        <begin position="397"/>
        <end position="424"/>
    </location>
</feature>
<dbReference type="PANTHER" id="PTHR35043">
    <property type="entry name" value="TRANSCRIPTION FACTOR DOMAIN-CONTAINING PROTEIN"/>
    <property type="match status" value="1"/>
</dbReference>
<sequence>MLLFLVFCTFLQTLRGASVPPDANSPPATARAFGLMAREGPVAPNEGERQYRTVHSIIQTCFLTIFVCVWKSAHPNINGPRDSWWTCTKRKVVTIFCVLVVPEMVLLWALRQRLAAKIIAEKYNEEFAVIEKTDTYLWEKIVGLFKPLPEDTTRRGVGQSWTSTHGFFIQMGGFIRYENEYPREVLDYTRLAELLRKKAIDVLTVTERDLRDRSKGDAVSKAIVVLQTTWFVVHCIARAAQRLPLSELEVFTLAFVVINVAIYTTWWNKPQGVEVAICVPEKREITISATSLKGEDNETRRSSTSKSASFPPPEYRLSNDSFPLIPTHKHQFNISTGEKDSWLRRMLRKDCKRYILPFVLIFRLSYRIAASMFHFLAKMAPERTDVKKGELRVPMFYAMWSASSVDTVIVASAIGTLFGAIHLLSWASEFPSPHDLVLWRISGILLAAIPFVAFLASVTDTIGMTPVAQRIGLLFVVLIPFYIASRFVVIIVALKAIRYPPHDVLRDVSWTSYIPHF</sequence>
<feature type="transmembrane region" description="Helical" evidence="2">
    <location>
        <begin position="471"/>
        <end position="494"/>
    </location>
</feature>
<accession>A0A8H5AS68</accession>
<comment type="caution">
    <text evidence="4">The sequence shown here is derived from an EMBL/GenBank/DDBJ whole genome shotgun (WGS) entry which is preliminary data.</text>
</comment>
<name>A0A8H5AS68_9AGAR</name>
<keyword evidence="5" id="KW-1185">Reference proteome</keyword>
<protein>
    <submittedName>
        <fullName evidence="4">Uncharacterized protein</fullName>
    </submittedName>
</protein>
<feature type="signal peptide" evidence="3">
    <location>
        <begin position="1"/>
        <end position="16"/>
    </location>
</feature>
<evidence type="ECO:0000313" key="4">
    <source>
        <dbReference type="EMBL" id="KAF5309915.1"/>
    </source>
</evidence>
<feature type="region of interest" description="Disordered" evidence="1">
    <location>
        <begin position="290"/>
        <end position="314"/>
    </location>
</feature>
<keyword evidence="2" id="KW-0812">Transmembrane</keyword>
<keyword evidence="3" id="KW-0732">Signal</keyword>
<reference evidence="4 5" key="1">
    <citation type="journal article" date="2020" name="ISME J.">
        <title>Uncovering the hidden diversity of litter-decomposition mechanisms in mushroom-forming fungi.</title>
        <authorList>
            <person name="Floudas D."/>
            <person name="Bentzer J."/>
            <person name="Ahren D."/>
            <person name="Johansson T."/>
            <person name="Persson P."/>
            <person name="Tunlid A."/>
        </authorList>
    </citation>
    <scope>NUCLEOTIDE SEQUENCE [LARGE SCALE GENOMIC DNA]</scope>
    <source>
        <strain evidence="4 5">CBS 101986</strain>
    </source>
</reference>
<proteinExistence type="predicted"/>
<feature type="chain" id="PRO_5034457178" evidence="3">
    <location>
        <begin position="17"/>
        <end position="517"/>
    </location>
</feature>
<evidence type="ECO:0000256" key="2">
    <source>
        <dbReference type="SAM" id="Phobius"/>
    </source>
</evidence>
<evidence type="ECO:0000313" key="5">
    <source>
        <dbReference type="Proteomes" id="UP000567179"/>
    </source>
</evidence>
<dbReference type="OrthoDB" id="9451547at2759"/>
<dbReference type="AlphaFoldDB" id="A0A8H5AS68"/>
<dbReference type="Proteomes" id="UP000567179">
    <property type="component" value="Unassembled WGS sequence"/>
</dbReference>
<evidence type="ECO:0000256" key="1">
    <source>
        <dbReference type="SAM" id="MobiDB-lite"/>
    </source>
</evidence>
<dbReference type="EMBL" id="JAACJJ010000058">
    <property type="protein sequence ID" value="KAF5309915.1"/>
    <property type="molecule type" value="Genomic_DNA"/>
</dbReference>
<gene>
    <name evidence="4" type="ORF">D9619_010541</name>
</gene>
<dbReference type="PANTHER" id="PTHR35043:SF7">
    <property type="entry name" value="TRANSCRIPTION FACTOR DOMAIN-CONTAINING PROTEIN"/>
    <property type="match status" value="1"/>
</dbReference>
<feature type="transmembrane region" description="Helical" evidence="2">
    <location>
        <begin position="436"/>
        <end position="459"/>
    </location>
</feature>